<dbReference type="AlphaFoldDB" id="A0AB39UWE5"/>
<name>A0AB39UWE5_9GAMM</name>
<accession>A0AB39UWE5</accession>
<gene>
    <name evidence="3" type="ORF">AAIA72_16500</name>
</gene>
<feature type="transmembrane region" description="Helical" evidence="2">
    <location>
        <begin position="43"/>
        <end position="63"/>
    </location>
</feature>
<reference evidence="3" key="1">
    <citation type="submission" date="2024-05" db="EMBL/GenBank/DDBJ databases">
        <title>Genome sequencing of novel strain.</title>
        <authorList>
            <person name="Ganbat D."/>
            <person name="Ganbat S."/>
            <person name="Lee S.-J."/>
        </authorList>
    </citation>
    <scope>NUCLEOTIDE SEQUENCE</scope>
    <source>
        <strain evidence="3">SMD15-11</strain>
    </source>
</reference>
<evidence type="ECO:0008006" key="4">
    <source>
        <dbReference type="Google" id="ProtNLM"/>
    </source>
</evidence>
<evidence type="ECO:0000256" key="2">
    <source>
        <dbReference type="SAM" id="Phobius"/>
    </source>
</evidence>
<feature type="transmembrane region" description="Helical" evidence="2">
    <location>
        <begin position="12"/>
        <end position="31"/>
    </location>
</feature>
<protein>
    <recommendedName>
        <fullName evidence="4">DUF805 domain-containing protein</fullName>
    </recommendedName>
</protein>
<dbReference type="EMBL" id="CP154858">
    <property type="protein sequence ID" value="XDT72373.1"/>
    <property type="molecule type" value="Genomic_DNA"/>
</dbReference>
<evidence type="ECO:0000256" key="1">
    <source>
        <dbReference type="SAM" id="MobiDB-lite"/>
    </source>
</evidence>
<keyword evidence="2" id="KW-0472">Membrane</keyword>
<proteinExistence type="predicted"/>
<dbReference type="RefSeq" id="WP_369601383.1">
    <property type="nucleotide sequence ID" value="NZ_CP154858.1"/>
</dbReference>
<organism evidence="3">
    <name type="scientific">Thermohahella caldifontis</name>
    <dbReference type="NCBI Taxonomy" id="3142973"/>
    <lineage>
        <taxon>Bacteria</taxon>
        <taxon>Pseudomonadati</taxon>
        <taxon>Pseudomonadota</taxon>
        <taxon>Gammaproteobacteria</taxon>
        <taxon>Oceanospirillales</taxon>
        <taxon>Hahellaceae</taxon>
        <taxon>Thermohahella</taxon>
    </lineage>
</organism>
<dbReference type="KEGG" id="tcd:AAIA72_16500"/>
<sequence>MMGFGWSHGMWGGTMGLGWLIAAILVVWPMWRICERAGYHGALSLLILVPLANLALIYFLAFAEWPALKAGSAPGKDQPPGPGQGDSGNSAPPVVQRRD</sequence>
<evidence type="ECO:0000313" key="3">
    <source>
        <dbReference type="EMBL" id="XDT72373.1"/>
    </source>
</evidence>
<keyword evidence="2" id="KW-1133">Transmembrane helix</keyword>
<keyword evidence="2" id="KW-0812">Transmembrane</keyword>
<feature type="region of interest" description="Disordered" evidence="1">
    <location>
        <begin position="71"/>
        <end position="99"/>
    </location>
</feature>